<evidence type="ECO:0000313" key="3">
    <source>
        <dbReference type="Proteomes" id="UP000267408"/>
    </source>
</evidence>
<dbReference type="PROSITE" id="PS50157">
    <property type="entry name" value="ZINC_FINGER_C2H2_2"/>
    <property type="match status" value="1"/>
</dbReference>
<dbReference type="PANTHER" id="PTHR37317:SF1">
    <property type="entry name" value="ZINC-RIBBON DOMAIN-CONTAINING PROTEIN-RELATED"/>
    <property type="match status" value="1"/>
</dbReference>
<dbReference type="PANTHER" id="PTHR37317">
    <property type="entry name" value="BLR8090 PROTEIN"/>
    <property type="match status" value="1"/>
</dbReference>
<proteinExistence type="predicted"/>
<dbReference type="EMBL" id="RJVJ01000002">
    <property type="protein sequence ID" value="ROR38144.1"/>
    <property type="molecule type" value="Genomic_DNA"/>
</dbReference>
<gene>
    <name evidence="2" type="ORF">EDD39_6316</name>
</gene>
<evidence type="ECO:0000313" key="2">
    <source>
        <dbReference type="EMBL" id="ROR38144.1"/>
    </source>
</evidence>
<dbReference type="InterPro" id="IPR025487">
    <property type="entry name" value="DUF4379"/>
</dbReference>
<name>A0A8G1UGL1_9ACTN</name>
<dbReference type="InterPro" id="IPR013087">
    <property type="entry name" value="Znf_C2H2_type"/>
</dbReference>
<dbReference type="Pfam" id="PF14311">
    <property type="entry name" value="DUF4379"/>
    <property type="match status" value="3"/>
</dbReference>
<sequence>MRCRYCGRLSAERLGDIAFGCRCGANPSRAKQTSHAPGEKRRELLKNSGLPVLGWWHHEANGTAQWETATVTAVREVAWRCPDCGLRFTARVSHMLHARQCPACEPRHRAERDATLERLRITPVAELPELLEAWADDEDPRTVFVAGDGGLRRFRCPRGHHPWVSPLRYLHSGCPSCRSLKTSADRQEAEAASGVPFRLSPEIAAQWHPTLNGRLSLAKISHGSRRTVWWQDPGCGHAWQDTPAERQKGQRLRCPVCHTILDSLAFHFPRPAAEWSPVNQVSPWHVRPTAQTLFVPAWVCSSDPEHTWQAPLASRSNGSGCPECRERGKSQVKLAHHAAAQHVFGTATSGLTVRHKAFAPRSY</sequence>
<organism evidence="2 3">
    <name type="scientific">Kitasatospora cineracea</name>
    <dbReference type="NCBI Taxonomy" id="88074"/>
    <lineage>
        <taxon>Bacteria</taxon>
        <taxon>Bacillati</taxon>
        <taxon>Actinomycetota</taxon>
        <taxon>Actinomycetes</taxon>
        <taxon>Kitasatosporales</taxon>
        <taxon>Streptomycetaceae</taxon>
        <taxon>Kitasatospora</taxon>
    </lineage>
</organism>
<protein>
    <submittedName>
        <fullName evidence="2">Putative zinc ribbon protein</fullName>
    </submittedName>
</protein>
<dbReference type="AlphaFoldDB" id="A0A8G1UGL1"/>
<evidence type="ECO:0000259" key="1">
    <source>
        <dbReference type="PROSITE" id="PS50157"/>
    </source>
</evidence>
<dbReference type="Proteomes" id="UP000267408">
    <property type="component" value="Unassembled WGS sequence"/>
</dbReference>
<feature type="domain" description="C2H2-type" evidence="1">
    <location>
        <begin position="79"/>
        <end position="113"/>
    </location>
</feature>
<comment type="caution">
    <text evidence="2">The sequence shown here is derived from an EMBL/GenBank/DDBJ whole genome shotgun (WGS) entry which is preliminary data.</text>
</comment>
<accession>A0A8G1UGL1</accession>
<reference evidence="2 3" key="1">
    <citation type="submission" date="2018-11" db="EMBL/GenBank/DDBJ databases">
        <title>Sequencing the genomes of 1000 actinobacteria strains.</title>
        <authorList>
            <person name="Klenk H.-P."/>
        </authorList>
    </citation>
    <scope>NUCLEOTIDE SEQUENCE [LARGE SCALE GENOMIC DNA]</scope>
    <source>
        <strain evidence="2 3">DSM 44780</strain>
    </source>
</reference>